<dbReference type="KEGG" id="dvl:Dvul_0723"/>
<evidence type="ECO:0000256" key="3">
    <source>
        <dbReference type="ARBA" id="ARBA00022741"/>
    </source>
</evidence>
<dbReference type="PANTHER" id="PTHR21087:SF16">
    <property type="entry name" value="SHIKIMATE KINASE 1, CHLOROPLASTIC"/>
    <property type="match status" value="1"/>
</dbReference>
<dbReference type="GO" id="GO:0005524">
    <property type="term" value="F:ATP binding"/>
    <property type="evidence" value="ECO:0007669"/>
    <property type="project" value="UniProtKB-UniRule"/>
</dbReference>
<keyword evidence="7" id="KW-0963">Cytoplasm</keyword>
<feature type="binding site" evidence="7">
    <location>
        <position position="128"/>
    </location>
    <ligand>
        <name>ATP</name>
        <dbReference type="ChEBI" id="CHEBI:30616"/>
    </ligand>
</feature>
<dbReference type="NCBIfam" id="NF040667">
    <property type="entry name" value="hom_kin_desulfo"/>
    <property type="match status" value="1"/>
</dbReference>
<evidence type="ECO:0000313" key="8">
    <source>
        <dbReference type="EMBL" id="ABM27746.1"/>
    </source>
</evidence>
<feature type="binding site" evidence="7">
    <location>
        <position position="27"/>
    </location>
    <ligand>
        <name>Mg(2+)</name>
        <dbReference type="ChEBI" id="CHEBI:18420"/>
    </ligand>
</feature>
<dbReference type="GO" id="GO:0004765">
    <property type="term" value="F:shikimate kinase activity"/>
    <property type="evidence" value="ECO:0007669"/>
    <property type="project" value="UniProtKB-UniRule"/>
</dbReference>
<evidence type="ECO:0000256" key="6">
    <source>
        <dbReference type="ARBA" id="ARBA00023141"/>
    </source>
</evidence>
<comment type="caution">
    <text evidence="7">Lacks conserved residue(s) required for the propagation of feature annotation.</text>
</comment>
<keyword evidence="7" id="KW-0460">Magnesium</keyword>
<keyword evidence="2 7" id="KW-0808">Transferase</keyword>
<feature type="binding site" evidence="7">
    <location>
        <position position="145"/>
    </location>
    <ligand>
        <name>substrate</name>
    </ligand>
</feature>
<dbReference type="PANTHER" id="PTHR21087">
    <property type="entry name" value="SHIKIMATE KINASE"/>
    <property type="match status" value="1"/>
</dbReference>
<keyword evidence="4 7" id="KW-0418">Kinase</keyword>
<evidence type="ECO:0000256" key="7">
    <source>
        <dbReference type="HAMAP-Rule" id="MF_00109"/>
    </source>
</evidence>
<name>A0A0H3A6N0_NITV4</name>
<evidence type="ECO:0000256" key="4">
    <source>
        <dbReference type="ARBA" id="ARBA00022777"/>
    </source>
</evidence>
<dbReference type="EC" id="2.7.1.71" evidence="7"/>
<dbReference type="PRINTS" id="PR01100">
    <property type="entry name" value="SHIKIMTKNASE"/>
</dbReference>
<dbReference type="GO" id="GO:0005829">
    <property type="term" value="C:cytosol"/>
    <property type="evidence" value="ECO:0007669"/>
    <property type="project" value="TreeGrafter"/>
</dbReference>
<comment type="subunit">
    <text evidence="7">Monomer.</text>
</comment>
<feature type="binding site" evidence="7">
    <location>
        <position position="90"/>
    </location>
    <ligand>
        <name>substrate</name>
    </ligand>
</feature>
<comment type="similarity">
    <text evidence="7">Belongs to the shikimate kinase family.</text>
</comment>
<dbReference type="AlphaFoldDB" id="A0A0H3A6N0"/>
<dbReference type="GO" id="GO:0008652">
    <property type="term" value="P:amino acid biosynthetic process"/>
    <property type="evidence" value="ECO:0007669"/>
    <property type="project" value="UniProtKB-KW"/>
</dbReference>
<organism evidence="8 9">
    <name type="scientific">Nitratidesulfovibrio vulgaris (strain DP4)</name>
    <name type="common">Desulfovibrio vulgaris</name>
    <dbReference type="NCBI Taxonomy" id="391774"/>
    <lineage>
        <taxon>Bacteria</taxon>
        <taxon>Pseudomonadati</taxon>
        <taxon>Thermodesulfobacteriota</taxon>
        <taxon>Desulfovibrionia</taxon>
        <taxon>Desulfovibrionales</taxon>
        <taxon>Desulfovibrionaceae</taxon>
        <taxon>Nitratidesulfovibrio</taxon>
    </lineage>
</organism>
<gene>
    <name evidence="7" type="primary">aroK</name>
    <name evidence="8" type="ordered locus">Dvul_0723</name>
</gene>
<comment type="pathway">
    <text evidence="7">Metabolic intermediate biosynthesis; chorismate biosynthesis; chorismate from D-erythrose 4-phosphate and phosphoenolpyruvate: step 5/7.</text>
</comment>
<evidence type="ECO:0000256" key="2">
    <source>
        <dbReference type="ARBA" id="ARBA00022679"/>
    </source>
</evidence>
<dbReference type="GO" id="GO:0009073">
    <property type="term" value="P:aromatic amino acid family biosynthetic process"/>
    <property type="evidence" value="ECO:0007669"/>
    <property type="project" value="UniProtKB-KW"/>
</dbReference>
<feature type="binding site" evidence="7">
    <location>
        <begin position="23"/>
        <end position="28"/>
    </location>
    <ligand>
        <name>ATP</name>
        <dbReference type="ChEBI" id="CHEBI:30616"/>
    </ligand>
</feature>
<evidence type="ECO:0000313" key="9">
    <source>
        <dbReference type="Proteomes" id="UP000009173"/>
    </source>
</evidence>
<accession>A0A0H3A6N0</accession>
<dbReference type="Proteomes" id="UP000009173">
    <property type="component" value="Chromosome"/>
</dbReference>
<comment type="subcellular location">
    <subcellularLocation>
        <location evidence="7">Cytoplasm</location>
    </subcellularLocation>
</comment>
<proteinExistence type="inferred from homology"/>
<dbReference type="UniPathway" id="UPA00053">
    <property type="reaction ID" value="UER00088"/>
</dbReference>
<reference evidence="9" key="1">
    <citation type="journal article" date="2009" name="Environ. Microbiol.">
        <title>Contribution of mobile genetic elements to Desulfovibrio vulgaris genome plasticity.</title>
        <authorList>
            <person name="Walker C.B."/>
            <person name="Stolyar S."/>
            <person name="Chivian D."/>
            <person name="Pinel N."/>
            <person name="Gabster J.A."/>
            <person name="Dehal P.S."/>
            <person name="He Z."/>
            <person name="Yang Z.K."/>
            <person name="Yen H.C."/>
            <person name="Zhou J."/>
            <person name="Wall J.D."/>
            <person name="Hazen T.C."/>
            <person name="Arkin A.P."/>
            <person name="Stahl D.A."/>
        </authorList>
    </citation>
    <scope>NUCLEOTIDE SEQUENCE [LARGE SCALE GENOMIC DNA]</scope>
    <source>
        <strain evidence="9">DP4</strain>
    </source>
</reference>
<dbReference type="InterPro" id="IPR000623">
    <property type="entry name" value="Shikimate_kinase/TSH1"/>
</dbReference>
<comment type="catalytic activity">
    <reaction evidence="7">
        <text>shikimate + ATP = 3-phosphoshikimate + ADP + H(+)</text>
        <dbReference type="Rhea" id="RHEA:13121"/>
        <dbReference type="ChEBI" id="CHEBI:15378"/>
        <dbReference type="ChEBI" id="CHEBI:30616"/>
        <dbReference type="ChEBI" id="CHEBI:36208"/>
        <dbReference type="ChEBI" id="CHEBI:145989"/>
        <dbReference type="ChEBI" id="CHEBI:456216"/>
        <dbReference type="EC" id="2.7.1.71"/>
    </reaction>
</comment>
<keyword evidence="3 7" id="KW-0547">Nucleotide-binding</keyword>
<keyword evidence="1 7" id="KW-0028">Amino-acid biosynthesis</keyword>
<dbReference type="SUPFAM" id="SSF52540">
    <property type="entry name" value="P-loop containing nucleoside triphosphate hydrolases"/>
    <property type="match status" value="1"/>
</dbReference>
<keyword evidence="5 7" id="KW-0067">ATP-binding</keyword>
<keyword evidence="7" id="KW-0479">Metal-binding</keyword>
<comment type="cofactor">
    <cofactor evidence="7">
        <name>Mg(2+)</name>
        <dbReference type="ChEBI" id="CHEBI:18420"/>
    </cofactor>
    <text evidence="7">Binds 1 Mg(2+) ion per subunit.</text>
</comment>
<dbReference type="GO" id="GO:0009423">
    <property type="term" value="P:chorismate biosynthetic process"/>
    <property type="evidence" value="ECO:0007669"/>
    <property type="project" value="UniProtKB-UniRule"/>
</dbReference>
<dbReference type="EMBL" id="CP000527">
    <property type="protein sequence ID" value="ABM27746.1"/>
    <property type="molecule type" value="Genomic_DNA"/>
</dbReference>
<dbReference type="InterPro" id="IPR027417">
    <property type="entry name" value="P-loop_NTPase"/>
</dbReference>
<protein>
    <recommendedName>
        <fullName evidence="7">Shikimate kinase</fullName>
        <shortName evidence="7">SK</shortName>
        <ecNumber evidence="7">2.7.1.71</ecNumber>
    </recommendedName>
</protein>
<dbReference type="SMR" id="A0A0H3A6N0"/>
<dbReference type="InterPro" id="IPR031322">
    <property type="entry name" value="Shikimate/glucono_kinase"/>
</dbReference>
<dbReference type="CDD" id="cd00464">
    <property type="entry name" value="SK"/>
    <property type="match status" value="1"/>
</dbReference>
<dbReference type="GO" id="GO:0000287">
    <property type="term" value="F:magnesium ion binding"/>
    <property type="evidence" value="ECO:0007669"/>
    <property type="project" value="UniProtKB-UniRule"/>
</dbReference>
<dbReference type="Gene3D" id="3.40.50.300">
    <property type="entry name" value="P-loop containing nucleotide triphosphate hydrolases"/>
    <property type="match status" value="1"/>
</dbReference>
<dbReference type="RefSeq" id="WP_010939791.1">
    <property type="nucleotide sequence ID" value="NC_008751.1"/>
</dbReference>
<dbReference type="HAMAP" id="MF_00109">
    <property type="entry name" value="Shikimate_kinase"/>
    <property type="match status" value="1"/>
</dbReference>
<sequence length="180" mass="19615">MMTRREGARLFEGCCVTIIGMAGAGKTTVGRELARQMDWAHVDTDSLIEATYGTVLQNVADSMSKEAFLDVEAGIICRIGAKRAVLSTGGSVVYRAEAMRHLASLGPVVYLDVSLPLILERIARNPDRGLAIAPGQTIEDLYNERKALYETYQDFTLTADTLTPEECGRAILSWLETADA</sequence>
<comment type="function">
    <text evidence="7">Catalyzes the specific phosphorylation of the 3-hydroxyl group of shikimic acid using ATP as a cosubstrate.</text>
</comment>
<evidence type="ECO:0000256" key="5">
    <source>
        <dbReference type="ARBA" id="ARBA00022840"/>
    </source>
</evidence>
<feature type="binding site" evidence="7">
    <location>
        <position position="45"/>
    </location>
    <ligand>
        <name>substrate</name>
    </ligand>
</feature>
<dbReference type="HOGENOM" id="CLU_057607_4_1_7"/>
<keyword evidence="6 7" id="KW-0057">Aromatic amino acid biosynthesis</keyword>
<dbReference type="Pfam" id="PF01202">
    <property type="entry name" value="SKI"/>
    <property type="match status" value="1"/>
</dbReference>
<evidence type="ECO:0000256" key="1">
    <source>
        <dbReference type="ARBA" id="ARBA00022605"/>
    </source>
</evidence>